<evidence type="ECO:0000313" key="3">
    <source>
        <dbReference type="Proteomes" id="UP001596915"/>
    </source>
</evidence>
<evidence type="ECO:0000313" key="2">
    <source>
        <dbReference type="EMBL" id="MFD0627331.1"/>
    </source>
</evidence>
<feature type="domain" description="YcxB-like C-terminal" evidence="1">
    <location>
        <begin position="37"/>
        <end position="97"/>
    </location>
</feature>
<sequence length="106" mass="12288">MGLVFVMLAVILTPWLQARQLYRFAVRQGTCRTVVRETGIEVATDHSTMTVRWPMVPRYRETPQLFVLFSGDKQATGITMLPKRAVRGQEDLDRLRSVLDRNVRRL</sequence>
<dbReference type="Pfam" id="PF14317">
    <property type="entry name" value="YcxB"/>
    <property type="match status" value="1"/>
</dbReference>
<evidence type="ECO:0000259" key="1">
    <source>
        <dbReference type="Pfam" id="PF14317"/>
    </source>
</evidence>
<name>A0ABW2X450_9ACTN</name>
<dbReference type="Proteomes" id="UP001596915">
    <property type="component" value="Unassembled WGS sequence"/>
</dbReference>
<keyword evidence="3" id="KW-1185">Reference proteome</keyword>
<dbReference type="InterPro" id="IPR025588">
    <property type="entry name" value="YcxB-like_C"/>
</dbReference>
<reference evidence="3" key="1">
    <citation type="journal article" date="2019" name="Int. J. Syst. Evol. Microbiol.">
        <title>The Global Catalogue of Microorganisms (GCM) 10K type strain sequencing project: providing services to taxonomists for standard genome sequencing and annotation.</title>
        <authorList>
            <consortium name="The Broad Institute Genomics Platform"/>
            <consortium name="The Broad Institute Genome Sequencing Center for Infectious Disease"/>
            <person name="Wu L."/>
            <person name="Ma J."/>
        </authorList>
    </citation>
    <scope>NUCLEOTIDE SEQUENCE [LARGE SCALE GENOMIC DNA]</scope>
    <source>
        <strain evidence="3">JCM 12607</strain>
    </source>
</reference>
<accession>A0ABW2X450</accession>
<proteinExistence type="predicted"/>
<gene>
    <name evidence="2" type="ORF">ACFQ2K_36385</name>
</gene>
<organism evidence="2 3">
    <name type="scientific">Streptomyces sanglieri</name>
    <dbReference type="NCBI Taxonomy" id="193460"/>
    <lineage>
        <taxon>Bacteria</taxon>
        <taxon>Bacillati</taxon>
        <taxon>Actinomycetota</taxon>
        <taxon>Actinomycetes</taxon>
        <taxon>Kitasatosporales</taxon>
        <taxon>Streptomycetaceae</taxon>
        <taxon>Streptomyces</taxon>
    </lineage>
</organism>
<comment type="caution">
    <text evidence="2">The sequence shown here is derived from an EMBL/GenBank/DDBJ whole genome shotgun (WGS) entry which is preliminary data.</text>
</comment>
<protein>
    <submittedName>
        <fullName evidence="2">YcxB family protein</fullName>
    </submittedName>
</protein>
<dbReference type="EMBL" id="JBHTGL010000008">
    <property type="protein sequence ID" value="MFD0627331.1"/>
    <property type="molecule type" value="Genomic_DNA"/>
</dbReference>